<gene>
    <name evidence="1" type="ORF">PCAMFM013_S022g000140</name>
</gene>
<dbReference type="Proteomes" id="UP000053732">
    <property type="component" value="Unassembled WGS sequence"/>
</dbReference>
<sequence>MKGARPSDSDGNKLYVSWAATRINSTIRRARAGAGKVLEDMELDPLQKSMQTAVNYIRAIVEVCPRGQAQDRVAHWRAVAEAAMKTFGV</sequence>
<keyword evidence="2" id="KW-1185">Reference proteome</keyword>
<organism evidence="1 2">
    <name type="scientific">Penicillium camemberti (strain FM 013)</name>
    <dbReference type="NCBI Taxonomy" id="1429867"/>
    <lineage>
        <taxon>Eukaryota</taxon>
        <taxon>Fungi</taxon>
        <taxon>Dikarya</taxon>
        <taxon>Ascomycota</taxon>
        <taxon>Pezizomycotina</taxon>
        <taxon>Eurotiomycetes</taxon>
        <taxon>Eurotiomycetidae</taxon>
        <taxon>Eurotiales</taxon>
        <taxon>Aspergillaceae</taxon>
        <taxon>Penicillium</taxon>
    </lineage>
</organism>
<evidence type="ECO:0000313" key="2">
    <source>
        <dbReference type="Proteomes" id="UP000053732"/>
    </source>
</evidence>
<evidence type="ECO:0000313" key="1">
    <source>
        <dbReference type="EMBL" id="CRL27460.1"/>
    </source>
</evidence>
<reference evidence="1 2" key="1">
    <citation type="journal article" date="2014" name="Nat. Commun.">
        <title>Multiple recent horizontal transfers of a large genomic region in cheese making fungi.</title>
        <authorList>
            <person name="Cheeseman K."/>
            <person name="Ropars J."/>
            <person name="Renault P."/>
            <person name="Dupont J."/>
            <person name="Gouzy J."/>
            <person name="Branca A."/>
            <person name="Abraham A.L."/>
            <person name="Ceppi M."/>
            <person name="Conseiller E."/>
            <person name="Debuchy R."/>
            <person name="Malagnac F."/>
            <person name="Goarin A."/>
            <person name="Silar P."/>
            <person name="Lacoste S."/>
            <person name="Sallet E."/>
            <person name="Bensimon A."/>
            <person name="Giraud T."/>
            <person name="Brygoo Y."/>
        </authorList>
    </citation>
    <scope>NUCLEOTIDE SEQUENCE [LARGE SCALE GENOMIC DNA]</scope>
    <source>
        <strain evidence="2">FM 013</strain>
    </source>
</reference>
<dbReference type="EMBL" id="HG793155">
    <property type="protein sequence ID" value="CRL27460.1"/>
    <property type="molecule type" value="Genomic_DNA"/>
</dbReference>
<dbReference type="AlphaFoldDB" id="A0A0G4PM16"/>
<accession>A0A0G4PM16</accession>
<protein>
    <submittedName>
        <fullName evidence="1">Str. FM013</fullName>
    </submittedName>
</protein>
<proteinExistence type="predicted"/>
<name>A0A0G4PM16_PENC3</name>
<dbReference type="STRING" id="1429867.A0A0G4PM16"/>